<dbReference type="InterPro" id="IPR000891">
    <property type="entry name" value="PYR_CT"/>
</dbReference>
<protein>
    <submittedName>
        <fullName evidence="3">4-hydroxy-2-oxovalerate aldolase</fullName>
    </submittedName>
</protein>
<evidence type="ECO:0000313" key="3">
    <source>
        <dbReference type="EMBL" id="AXL21009.1"/>
    </source>
</evidence>
<proteinExistence type="predicted"/>
<evidence type="ECO:0000313" key="4">
    <source>
        <dbReference type="Proteomes" id="UP000254337"/>
    </source>
</evidence>
<dbReference type="InterPro" id="IPR013785">
    <property type="entry name" value="Aldolase_TIM"/>
</dbReference>
<keyword evidence="4" id="KW-1185">Reference proteome</keyword>
<dbReference type="EMBL" id="CP029462">
    <property type="protein sequence ID" value="AXL21009.1"/>
    <property type="molecule type" value="Genomic_DNA"/>
</dbReference>
<accession>A0A346AYR6</accession>
<reference evidence="3 4" key="1">
    <citation type="submission" date="2018-05" db="EMBL/GenBank/DDBJ databases">
        <title>Complete genome sequence of Megasphaera sp. AJH120T, isolated from the ceca of a chicken.</title>
        <authorList>
            <person name="Maki J."/>
            <person name="Looft T."/>
        </authorList>
    </citation>
    <scope>NUCLEOTIDE SEQUENCE [LARGE SCALE GENOMIC DNA]</scope>
    <source>
        <strain evidence="3 4">AJH120</strain>
    </source>
</reference>
<dbReference type="PROSITE" id="PS50991">
    <property type="entry name" value="PYR_CT"/>
    <property type="match status" value="1"/>
</dbReference>
<dbReference type="Pfam" id="PF00682">
    <property type="entry name" value="HMGL-like"/>
    <property type="match status" value="1"/>
</dbReference>
<dbReference type="RefSeq" id="WP_107196246.1">
    <property type="nucleotide sequence ID" value="NZ_CP029462.1"/>
</dbReference>
<name>A0A346AYR6_9FIRM</name>
<evidence type="ECO:0000256" key="1">
    <source>
        <dbReference type="ARBA" id="ARBA00023211"/>
    </source>
</evidence>
<dbReference type="AlphaFoldDB" id="A0A346AYR6"/>
<sequence>MHIMDCTLRDGANVVGTGFSTELTKLMIEGLLDSHIHIIEMGHCTGLGSVKAGGKACPVTDEEYLDVIEPYADKGEIGMFQTAAYADSELIALAASKGLKFLRVGANAGDGKTAEKAVKMVRDAGLEAKYSLMKAYVVTPDELAEEAKMLESFGVQALTIMDSAGYMMPEDAAEYTRKVVDAVSIPVGFHGHSNLGLAMANAQAAERAGASFIDCGLMGMARSAGNITTEGAVALFRREGKAQEYDFYKLLRFIDEKLMPAMEREGYHNPIKPLDLVLGYSGCHSSFVGAFRGVAAAAGVNVYELIIETSKINQKNPSKDLMEEVAVTLK</sequence>
<dbReference type="KEGG" id="meg:DKB62_05200"/>
<feature type="domain" description="Pyruvate carboxyltransferase" evidence="2">
    <location>
        <begin position="1"/>
        <end position="251"/>
    </location>
</feature>
<organism evidence="3 4">
    <name type="scientific">Megasphaera stantonii</name>
    <dbReference type="NCBI Taxonomy" id="2144175"/>
    <lineage>
        <taxon>Bacteria</taxon>
        <taxon>Bacillati</taxon>
        <taxon>Bacillota</taxon>
        <taxon>Negativicutes</taxon>
        <taxon>Veillonellales</taxon>
        <taxon>Veillonellaceae</taxon>
        <taxon>Megasphaera</taxon>
    </lineage>
</organism>
<dbReference type="GO" id="GO:0003852">
    <property type="term" value="F:2-isopropylmalate synthase activity"/>
    <property type="evidence" value="ECO:0007669"/>
    <property type="project" value="TreeGrafter"/>
</dbReference>
<dbReference type="SUPFAM" id="SSF51569">
    <property type="entry name" value="Aldolase"/>
    <property type="match status" value="1"/>
</dbReference>
<dbReference type="OrthoDB" id="9804858at2"/>
<gene>
    <name evidence="3" type="ORF">DKB62_05200</name>
</gene>
<dbReference type="GO" id="GO:0009098">
    <property type="term" value="P:L-leucine biosynthetic process"/>
    <property type="evidence" value="ECO:0007669"/>
    <property type="project" value="TreeGrafter"/>
</dbReference>
<dbReference type="PANTHER" id="PTHR10277">
    <property type="entry name" value="HOMOCITRATE SYNTHASE-RELATED"/>
    <property type="match status" value="1"/>
</dbReference>
<keyword evidence="1" id="KW-0464">Manganese</keyword>
<dbReference type="PANTHER" id="PTHR10277:SF9">
    <property type="entry name" value="2-ISOPROPYLMALATE SYNTHASE 1, CHLOROPLASTIC-RELATED"/>
    <property type="match status" value="1"/>
</dbReference>
<dbReference type="InterPro" id="IPR050073">
    <property type="entry name" value="2-IPM_HCS-like"/>
</dbReference>
<evidence type="ECO:0000259" key="2">
    <source>
        <dbReference type="PROSITE" id="PS50991"/>
    </source>
</evidence>
<dbReference type="Proteomes" id="UP000254337">
    <property type="component" value="Chromosome"/>
</dbReference>
<dbReference type="Gene3D" id="3.20.20.70">
    <property type="entry name" value="Aldolase class I"/>
    <property type="match status" value="1"/>
</dbReference>